<keyword evidence="3" id="KW-1185">Reference proteome</keyword>
<sequence length="287" mass="33527">MPDSLNLDDVAALLFDERRYNGDIRPKAFHKILYFAKQELDREHVDETIDTYWYMWGAVVVTSDSSLEITEGPDGQRVVCEAEVSDIDASRGTIQRARRAISSTLDRYYDRGIEGLTDEMYDEAPYDAQRHFRELDKQLDAGGDSKQMTLTLDRNKKRTRETLHRFVQSFPTDDFPQYEDDLHIWYRLMSAELDSEEYNPETAESLAKSFWRLYCLELACREDNLSRSEIAEERGVDSVESAKEEIREQLRRKEREKARRNAKDTRSARDAADAFVAPFIDNDLLQH</sequence>
<dbReference type="AlphaFoldDB" id="M0DBM4"/>
<gene>
    <name evidence="2" type="ORF">C472_15314</name>
</gene>
<feature type="region of interest" description="Disordered" evidence="1">
    <location>
        <begin position="238"/>
        <end position="269"/>
    </location>
</feature>
<name>M0DBM4_9EURY</name>
<reference evidence="2 3" key="1">
    <citation type="journal article" date="2014" name="PLoS Genet.">
        <title>Phylogenetically driven sequencing of extremely halophilic archaea reveals strategies for static and dynamic osmo-response.</title>
        <authorList>
            <person name="Becker E.A."/>
            <person name="Seitzer P.M."/>
            <person name="Tritt A."/>
            <person name="Larsen D."/>
            <person name="Krusor M."/>
            <person name="Yao A.I."/>
            <person name="Wu D."/>
            <person name="Madern D."/>
            <person name="Eisen J.A."/>
            <person name="Darling A.E."/>
            <person name="Facciotti M.T."/>
        </authorList>
    </citation>
    <scope>NUCLEOTIDE SEQUENCE [LARGE SCALE GENOMIC DNA]</scope>
    <source>
        <strain evidence="2 3">DSM 14210</strain>
    </source>
</reference>
<dbReference type="Proteomes" id="UP000011523">
    <property type="component" value="Unassembled WGS sequence"/>
</dbReference>
<dbReference type="EMBL" id="AOJD01000079">
    <property type="protein sequence ID" value="ELZ32866.1"/>
    <property type="molecule type" value="Genomic_DNA"/>
</dbReference>
<evidence type="ECO:0000256" key="1">
    <source>
        <dbReference type="SAM" id="MobiDB-lite"/>
    </source>
</evidence>
<dbReference type="RefSeq" id="WP_006630695.1">
    <property type="nucleotide sequence ID" value="NZ_AOJD01000079.1"/>
</dbReference>
<evidence type="ECO:0000313" key="3">
    <source>
        <dbReference type="Proteomes" id="UP000011523"/>
    </source>
</evidence>
<protein>
    <submittedName>
        <fullName evidence="2">Uncharacterized protein</fullName>
    </submittedName>
</protein>
<dbReference type="OrthoDB" id="324624at2157"/>
<accession>M0DBM4</accession>
<evidence type="ECO:0000313" key="2">
    <source>
        <dbReference type="EMBL" id="ELZ32866.1"/>
    </source>
</evidence>
<proteinExistence type="predicted"/>
<organism evidence="2 3">
    <name type="scientific">Halorubrum tebenquichense DSM 14210</name>
    <dbReference type="NCBI Taxonomy" id="1227485"/>
    <lineage>
        <taxon>Archaea</taxon>
        <taxon>Methanobacteriati</taxon>
        <taxon>Methanobacteriota</taxon>
        <taxon>Stenosarchaea group</taxon>
        <taxon>Halobacteria</taxon>
        <taxon>Halobacteriales</taxon>
        <taxon>Haloferacaceae</taxon>
        <taxon>Halorubrum</taxon>
    </lineage>
</organism>
<comment type="caution">
    <text evidence="2">The sequence shown here is derived from an EMBL/GenBank/DDBJ whole genome shotgun (WGS) entry which is preliminary data.</text>
</comment>